<dbReference type="GO" id="GO:0008270">
    <property type="term" value="F:zinc ion binding"/>
    <property type="evidence" value="ECO:0007669"/>
    <property type="project" value="UniProtKB-KW"/>
</dbReference>
<dbReference type="PROSITE" id="PS50016">
    <property type="entry name" value="ZF_PHD_2"/>
    <property type="match status" value="1"/>
</dbReference>
<feature type="region of interest" description="Disordered" evidence="6">
    <location>
        <begin position="1"/>
        <end position="39"/>
    </location>
</feature>
<dbReference type="InterPro" id="IPR019787">
    <property type="entry name" value="Znf_PHD-finger"/>
</dbReference>
<dbReference type="EMBL" id="JAPFFM010000011">
    <property type="protein sequence ID" value="KAJ6733723.1"/>
    <property type="molecule type" value="Genomic_DNA"/>
</dbReference>
<comment type="caution">
    <text evidence="8">The sequence shown here is derived from an EMBL/GenBank/DDBJ whole genome shotgun (WGS) entry which is preliminary data.</text>
</comment>
<evidence type="ECO:0000313" key="9">
    <source>
        <dbReference type="Proteomes" id="UP001151752"/>
    </source>
</evidence>
<keyword evidence="3 5" id="KW-0863">Zinc-finger</keyword>
<dbReference type="SUPFAM" id="SSF57903">
    <property type="entry name" value="FYVE/PHD zinc finger"/>
    <property type="match status" value="1"/>
</dbReference>
<gene>
    <name evidence="8" type="ORF">OIU74_005498</name>
</gene>
<keyword evidence="9" id="KW-1185">Reference proteome</keyword>
<dbReference type="GO" id="GO:0005634">
    <property type="term" value="C:nucleus"/>
    <property type="evidence" value="ECO:0007669"/>
    <property type="project" value="UniProtKB-SubCell"/>
</dbReference>
<dbReference type="InterPro" id="IPR011011">
    <property type="entry name" value="Znf_FYVE_PHD"/>
</dbReference>
<dbReference type="PANTHER" id="PTHR45915">
    <property type="entry name" value="TRANSCRIPTION INTERMEDIARY FACTOR"/>
    <property type="match status" value="1"/>
</dbReference>
<dbReference type="InterPro" id="IPR019786">
    <property type="entry name" value="Zinc_finger_PHD-type_CS"/>
</dbReference>
<evidence type="ECO:0000313" key="8">
    <source>
        <dbReference type="EMBL" id="KAJ6733723.1"/>
    </source>
</evidence>
<feature type="domain" description="PHD-type" evidence="7">
    <location>
        <begin position="60"/>
        <end position="110"/>
    </location>
</feature>
<evidence type="ECO:0000256" key="6">
    <source>
        <dbReference type="SAM" id="MobiDB-lite"/>
    </source>
</evidence>
<dbReference type="Pfam" id="PF00628">
    <property type="entry name" value="PHD"/>
    <property type="match status" value="1"/>
</dbReference>
<evidence type="ECO:0000256" key="3">
    <source>
        <dbReference type="ARBA" id="ARBA00022771"/>
    </source>
</evidence>
<dbReference type="Gene3D" id="3.30.40.10">
    <property type="entry name" value="Zinc/RING finger domain, C3HC4 (zinc finger)"/>
    <property type="match status" value="1"/>
</dbReference>
<organism evidence="8 9">
    <name type="scientific">Salix koriyanagi</name>
    <dbReference type="NCBI Taxonomy" id="2511006"/>
    <lineage>
        <taxon>Eukaryota</taxon>
        <taxon>Viridiplantae</taxon>
        <taxon>Streptophyta</taxon>
        <taxon>Embryophyta</taxon>
        <taxon>Tracheophyta</taxon>
        <taxon>Spermatophyta</taxon>
        <taxon>Magnoliopsida</taxon>
        <taxon>eudicotyledons</taxon>
        <taxon>Gunneridae</taxon>
        <taxon>Pentapetalae</taxon>
        <taxon>rosids</taxon>
        <taxon>fabids</taxon>
        <taxon>Malpighiales</taxon>
        <taxon>Salicaceae</taxon>
        <taxon>Saliceae</taxon>
        <taxon>Salix</taxon>
    </lineage>
</organism>
<evidence type="ECO:0000256" key="1">
    <source>
        <dbReference type="ARBA" id="ARBA00004123"/>
    </source>
</evidence>
<dbReference type="InterPro" id="IPR001965">
    <property type="entry name" value="Znf_PHD"/>
</dbReference>
<dbReference type="AlphaFoldDB" id="A0A9Q0ZGP0"/>
<dbReference type="PROSITE" id="PS01359">
    <property type="entry name" value="ZF_PHD_1"/>
    <property type="match status" value="1"/>
</dbReference>
<sequence length="120" mass="13465">MPPASTTTPAVRRQIGSRRRTSAPRRPSPPPSPPPKRTKLLTEVMEKAAYAVVEREDYGDISCEQCRTGERAEELLLCDKCDKGYHMKCVRPIVVRVPIGPWICTKCSGDGQGRGCRRRR</sequence>
<feature type="compositionally biased region" description="Pro residues" evidence="6">
    <location>
        <begin position="26"/>
        <end position="35"/>
    </location>
</feature>
<dbReference type="PANTHER" id="PTHR45915:SF2">
    <property type="entry name" value="TOUTATIS, ISOFORM E"/>
    <property type="match status" value="1"/>
</dbReference>
<accession>A0A9Q0ZGP0</accession>
<reference evidence="8" key="2">
    <citation type="journal article" date="2023" name="Int. J. Mol. Sci.">
        <title>De Novo Assembly and Annotation of 11 Diverse Shrub Willow (Salix) Genomes Reveals Novel Gene Organization in Sex-Linked Regions.</title>
        <authorList>
            <person name="Hyden B."/>
            <person name="Feng K."/>
            <person name="Yates T.B."/>
            <person name="Jawdy S."/>
            <person name="Cereghino C."/>
            <person name="Smart L.B."/>
            <person name="Muchero W."/>
        </authorList>
    </citation>
    <scope>NUCLEOTIDE SEQUENCE</scope>
    <source>
        <tissue evidence="8">Shoot tip</tissue>
    </source>
</reference>
<evidence type="ECO:0000256" key="5">
    <source>
        <dbReference type="PROSITE-ProRule" id="PRU00146"/>
    </source>
</evidence>
<proteinExistence type="predicted"/>
<dbReference type="Proteomes" id="UP001151752">
    <property type="component" value="Chromosome 7"/>
</dbReference>
<name>A0A9Q0ZGP0_9ROSI</name>
<evidence type="ECO:0000256" key="4">
    <source>
        <dbReference type="ARBA" id="ARBA00022833"/>
    </source>
</evidence>
<reference evidence="8" key="1">
    <citation type="submission" date="2022-11" db="EMBL/GenBank/DDBJ databases">
        <authorList>
            <person name="Hyden B.L."/>
            <person name="Feng K."/>
            <person name="Yates T."/>
            <person name="Jawdy S."/>
            <person name="Smart L.B."/>
            <person name="Muchero W."/>
        </authorList>
    </citation>
    <scope>NUCLEOTIDE SEQUENCE</scope>
    <source>
        <tissue evidence="8">Shoot tip</tissue>
    </source>
</reference>
<evidence type="ECO:0000259" key="7">
    <source>
        <dbReference type="PROSITE" id="PS50016"/>
    </source>
</evidence>
<dbReference type="InterPro" id="IPR013083">
    <property type="entry name" value="Znf_RING/FYVE/PHD"/>
</dbReference>
<dbReference type="GO" id="GO:0000785">
    <property type="term" value="C:chromatin"/>
    <property type="evidence" value="ECO:0007669"/>
    <property type="project" value="TreeGrafter"/>
</dbReference>
<protein>
    <submittedName>
        <fullName evidence="8">HISTONE ACETYLTRANSFERASE</fullName>
    </submittedName>
</protein>
<evidence type="ECO:0000256" key="2">
    <source>
        <dbReference type="ARBA" id="ARBA00022723"/>
    </source>
</evidence>
<keyword evidence="4" id="KW-0862">Zinc</keyword>
<dbReference type="SMART" id="SM00249">
    <property type="entry name" value="PHD"/>
    <property type="match status" value="1"/>
</dbReference>
<keyword evidence="2" id="KW-0479">Metal-binding</keyword>
<comment type="subcellular location">
    <subcellularLocation>
        <location evidence="1">Nucleus</location>
    </subcellularLocation>
</comment>